<evidence type="ECO:0000256" key="2">
    <source>
        <dbReference type="ARBA" id="ARBA00004713"/>
    </source>
</evidence>
<dbReference type="InterPro" id="IPR039901">
    <property type="entry name" value="Kdotransferase"/>
</dbReference>
<keyword evidence="6" id="KW-0997">Cell inner membrane</keyword>
<proteinExistence type="inferred from homology"/>
<evidence type="ECO:0000256" key="8">
    <source>
        <dbReference type="ARBA" id="ARBA00022968"/>
    </source>
</evidence>
<dbReference type="Proteomes" id="UP000279760">
    <property type="component" value="Chromosome 1"/>
</dbReference>
<evidence type="ECO:0000256" key="10">
    <source>
        <dbReference type="ARBA" id="ARBA00049183"/>
    </source>
</evidence>
<evidence type="ECO:0000256" key="5">
    <source>
        <dbReference type="ARBA" id="ARBA00019077"/>
    </source>
</evidence>
<feature type="active site" description="Proton acceptor" evidence="11">
    <location>
        <position position="63"/>
    </location>
</feature>
<name>A0A3G4VA96_9VIBR</name>
<comment type="subcellular location">
    <subcellularLocation>
        <location evidence="1">Cell inner membrane</location>
        <topology evidence="1">Single-pass membrane protein</topology>
        <orientation evidence="1">Cytoplasmic side</orientation>
    </subcellularLocation>
    <subcellularLocation>
        <location evidence="13">Cell membrane</location>
    </subcellularLocation>
</comment>
<dbReference type="NCBIfam" id="NF004388">
    <property type="entry name" value="PRK05749.1-4"/>
    <property type="match status" value="1"/>
</dbReference>
<comment type="similarity">
    <text evidence="3">Belongs to the glycosyltransferase group 1 family. Glycosyltransferase 30 subfamily.</text>
</comment>
<dbReference type="InterPro" id="IPR007507">
    <property type="entry name" value="Glycos_transf_N"/>
</dbReference>
<dbReference type="EC" id="2.4.99.12" evidence="4 13"/>
<evidence type="ECO:0000256" key="13">
    <source>
        <dbReference type="RuleBase" id="RU365103"/>
    </source>
</evidence>
<feature type="site" description="Transition state stabilizer" evidence="12">
    <location>
        <position position="210"/>
    </location>
</feature>
<feature type="domain" description="3-deoxy-D-manno-octulosonic-acid transferase N-terminal" evidence="15">
    <location>
        <begin position="33"/>
        <end position="213"/>
    </location>
</feature>
<evidence type="ECO:0000256" key="7">
    <source>
        <dbReference type="ARBA" id="ARBA00022679"/>
    </source>
</evidence>
<dbReference type="PANTHER" id="PTHR42755">
    <property type="entry name" value="3-DEOXY-MANNO-OCTULOSONATE CYTIDYLYLTRANSFERASE"/>
    <property type="match status" value="1"/>
</dbReference>
<keyword evidence="13" id="KW-1003">Cell membrane</keyword>
<keyword evidence="13" id="KW-0448">Lipopolysaccharide biosynthesis</keyword>
<dbReference type="FunFam" id="3.40.50.2000:FF:000032">
    <property type="entry name" value="3-deoxy-D-manno-octulosonic acid transferase"/>
    <property type="match status" value="1"/>
</dbReference>
<comment type="catalytic activity">
    <reaction evidence="10 13">
        <text>lipid IVA (E. coli) + CMP-3-deoxy-beta-D-manno-octulosonate = alpha-Kdo-(2-&gt;6)-lipid IVA (E. coli) + CMP + H(+)</text>
        <dbReference type="Rhea" id="RHEA:28066"/>
        <dbReference type="ChEBI" id="CHEBI:15378"/>
        <dbReference type="ChEBI" id="CHEBI:58603"/>
        <dbReference type="ChEBI" id="CHEBI:60364"/>
        <dbReference type="ChEBI" id="CHEBI:60377"/>
        <dbReference type="ChEBI" id="CHEBI:85987"/>
        <dbReference type="EC" id="2.4.99.12"/>
    </reaction>
</comment>
<evidence type="ECO:0000256" key="1">
    <source>
        <dbReference type="ARBA" id="ARBA00004388"/>
    </source>
</evidence>
<evidence type="ECO:0000256" key="6">
    <source>
        <dbReference type="ARBA" id="ARBA00022519"/>
    </source>
</evidence>
<evidence type="ECO:0000256" key="11">
    <source>
        <dbReference type="PIRSR" id="PIRSR639901-1"/>
    </source>
</evidence>
<dbReference type="GO" id="GO:0009244">
    <property type="term" value="P:lipopolysaccharide core region biosynthetic process"/>
    <property type="evidence" value="ECO:0007669"/>
    <property type="project" value="UniProtKB-UniRule"/>
</dbReference>
<evidence type="ECO:0000256" key="12">
    <source>
        <dbReference type="PIRSR" id="PIRSR639901-2"/>
    </source>
</evidence>
<gene>
    <name evidence="16" type="ORF">ECB94_08005</name>
</gene>
<dbReference type="SUPFAM" id="SSF53756">
    <property type="entry name" value="UDP-Glycosyltransferase/glycogen phosphorylase"/>
    <property type="match status" value="1"/>
</dbReference>
<dbReference type="Pfam" id="PF04413">
    <property type="entry name" value="Glycos_transf_N"/>
    <property type="match status" value="1"/>
</dbReference>
<dbReference type="InterPro" id="IPR001296">
    <property type="entry name" value="Glyco_trans_1"/>
</dbReference>
<evidence type="ECO:0000259" key="15">
    <source>
        <dbReference type="Pfam" id="PF04413"/>
    </source>
</evidence>
<dbReference type="PANTHER" id="PTHR42755:SF1">
    <property type="entry name" value="3-DEOXY-D-MANNO-OCTULOSONIC ACID TRANSFERASE, MITOCHONDRIAL-RELATED"/>
    <property type="match status" value="1"/>
</dbReference>
<evidence type="ECO:0000259" key="14">
    <source>
        <dbReference type="Pfam" id="PF00534"/>
    </source>
</evidence>
<keyword evidence="7 13" id="KW-0808">Transferase</keyword>
<dbReference type="GO" id="GO:0005886">
    <property type="term" value="C:plasma membrane"/>
    <property type="evidence" value="ECO:0007669"/>
    <property type="project" value="UniProtKB-SubCell"/>
</dbReference>
<evidence type="ECO:0000256" key="9">
    <source>
        <dbReference type="ARBA" id="ARBA00031445"/>
    </source>
</evidence>
<dbReference type="InterPro" id="IPR038107">
    <property type="entry name" value="Glycos_transf_N_sf"/>
</dbReference>
<reference evidence="16 17" key="1">
    <citation type="submission" date="2018-11" db="EMBL/GenBank/DDBJ databases">
        <title>Complete Genome Sequence of Vbrio mediterranei 117-T6: a Potential Pathogen Bacteria Isolated from the Conchocelis of Pyropia.</title>
        <authorList>
            <person name="Liu Q."/>
        </authorList>
    </citation>
    <scope>NUCLEOTIDE SEQUENCE [LARGE SCALE GENOMIC DNA]</scope>
    <source>
        <strain evidence="16 17">117-T6</strain>
    </source>
</reference>
<dbReference type="RefSeq" id="WP_124940399.1">
    <property type="nucleotide sequence ID" value="NZ_CP033577.1"/>
</dbReference>
<dbReference type="FunFam" id="3.40.50.11720:FF:000001">
    <property type="entry name" value="3-deoxy-D-manno-octulosonic acid transferase"/>
    <property type="match status" value="1"/>
</dbReference>
<dbReference type="GO" id="GO:0009245">
    <property type="term" value="P:lipid A biosynthetic process"/>
    <property type="evidence" value="ECO:0007669"/>
    <property type="project" value="TreeGrafter"/>
</dbReference>
<keyword evidence="6" id="KW-0472">Membrane</keyword>
<evidence type="ECO:0000313" key="17">
    <source>
        <dbReference type="Proteomes" id="UP000279760"/>
    </source>
</evidence>
<accession>A0A3G4VA96</accession>
<dbReference type="EMBL" id="CP033577">
    <property type="protein sequence ID" value="AYV21239.1"/>
    <property type="molecule type" value="Genomic_DNA"/>
</dbReference>
<feature type="site" description="Transition state stabilizer" evidence="12">
    <location>
        <position position="132"/>
    </location>
</feature>
<evidence type="ECO:0000256" key="3">
    <source>
        <dbReference type="ARBA" id="ARBA00006380"/>
    </source>
</evidence>
<keyword evidence="8" id="KW-0735">Signal-anchor</keyword>
<comment type="pathway">
    <text evidence="2 13">Bacterial outer membrane biogenesis; LPS core biosynthesis.</text>
</comment>
<organism evidence="16 17">
    <name type="scientific">Vibrio mediterranei</name>
    <dbReference type="NCBI Taxonomy" id="689"/>
    <lineage>
        <taxon>Bacteria</taxon>
        <taxon>Pseudomonadati</taxon>
        <taxon>Pseudomonadota</taxon>
        <taxon>Gammaproteobacteria</taxon>
        <taxon>Vibrionales</taxon>
        <taxon>Vibrionaceae</taxon>
        <taxon>Vibrio</taxon>
    </lineage>
</organism>
<protein>
    <recommendedName>
        <fullName evidence="5 13">3-deoxy-D-manno-octulosonic acid transferase</fullName>
        <shortName evidence="13">Kdo transferase</shortName>
        <ecNumber evidence="4 13">2.4.99.12</ecNumber>
    </recommendedName>
    <alternativeName>
        <fullName evidence="9 13">Lipid IV(A) 3-deoxy-D-manno-octulosonic acid transferase</fullName>
    </alternativeName>
</protein>
<evidence type="ECO:0000313" key="16">
    <source>
        <dbReference type="EMBL" id="AYV21239.1"/>
    </source>
</evidence>
<dbReference type="Pfam" id="PF00534">
    <property type="entry name" value="Glycos_transf_1"/>
    <property type="match status" value="1"/>
</dbReference>
<feature type="domain" description="Glycosyl transferase family 1" evidence="14">
    <location>
        <begin position="249"/>
        <end position="403"/>
    </location>
</feature>
<dbReference type="GO" id="GO:0043842">
    <property type="term" value="F:Kdo transferase activity"/>
    <property type="evidence" value="ECO:0007669"/>
    <property type="project" value="UniProtKB-EC"/>
</dbReference>
<dbReference type="UniPathway" id="UPA00958"/>
<keyword evidence="8" id="KW-0812">Transmembrane</keyword>
<sequence>MLRFIYTVLLTLVSPFFLFSLFKKKHGRPSVGKRWREHFGLTPPLTNKSFQPVVWFHAVSVGEVLAVTPLVRQYASENPEHKILVTTTTPTGAEQALKLSSIAEHRYMPLDFGFAIRRFLRVVKPTKLVIIETELWPNTLTEVSKADIPIIVINARLSERSYRSYSKVRPFFWLAAKHITRLCCQFKEDAERFRRLGVTSDKVSITGSIKFDIKVNEHTLYQGKELRTILGSDRPVWIAASTHEGEDIQVLAAHKKILETHPNILLVLVPRHPERFNDVEQLCKKQNLSVVRRSQHLHKLPEHAHVFLGDTMGDMMMYLAASDVCFMGGSLLGNKVGGHNLLEPAAIGVATVTGPSYFNFSQIVKMLLEVDALEVINDEHELAESVEKLLNDDSLRLGRVNAANKVVEESVGALNSTLSYIREMP</sequence>
<dbReference type="Gene3D" id="3.40.50.2000">
    <property type="entry name" value="Glycogen Phosphorylase B"/>
    <property type="match status" value="1"/>
</dbReference>
<dbReference type="Gene3D" id="3.40.50.11720">
    <property type="entry name" value="3-Deoxy-D-manno-octulosonic-acid transferase, N-terminal domain"/>
    <property type="match status" value="1"/>
</dbReference>
<evidence type="ECO:0000256" key="4">
    <source>
        <dbReference type="ARBA" id="ARBA00012621"/>
    </source>
</evidence>
<comment type="function">
    <text evidence="13">Involved in lipopolysaccharide (LPS) biosynthesis. Catalyzes the transfer of 3-deoxy-D-manno-octulosonate (Kdo) residue(s) from CMP-Kdo to lipid IV(A), the tetraacyldisaccharide-1,4'-bisphosphate precursor of lipid A.</text>
</comment>
<dbReference type="AlphaFoldDB" id="A0A3G4VA96"/>